<reference evidence="2 3" key="1">
    <citation type="journal article" date="2014" name="PLoS Genet.">
        <title>Phylogenetically driven sequencing of extremely halophilic archaea reveals strategies for static and dynamic osmo-response.</title>
        <authorList>
            <person name="Becker E.A."/>
            <person name="Seitzer P.M."/>
            <person name="Tritt A."/>
            <person name="Larsen D."/>
            <person name="Krusor M."/>
            <person name="Yao A.I."/>
            <person name="Wu D."/>
            <person name="Madern D."/>
            <person name="Eisen J.A."/>
            <person name="Darling A.E."/>
            <person name="Facciotti M.T."/>
        </authorList>
    </citation>
    <scope>NUCLEOTIDE SEQUENCE [LARGE SCALE GENOMIC DNA]</scope>
    <source>
        <strain evidence="2 3">JCM 12890</strain>
    </source>
</reference>
<proteinExistence type="predicted"/>
<feature type="compositionally biased region" description="Basic and acidic residues" evidence="1">
    <location>
        <begin position="150"/>
        <end position="167"/>
    </location>
</feature>
<dbReference type="Proteomes" id="UP000011511">
    <property type="component" value="Unassembled WGS sequence"/>
</dbReference>
<sequence>MSVQEGTVPARADPSLPARTAVAEDGTGVVSDGRLHSARTTSAAWRSVESPIPDRSRAHPTAAWVAAGVRRLEGFASDRSGDETRARRLGSGAPISSVTVPELAPAVEWRSTTSSELRRSDCLAGGRDADRRSVTETRPEPVRHSSRSPIRGDDARREKPVAVDPSDRVSVVDPPNLGVRSARRSPAGRPLALENARIGDSVGPTRPVVVALVLEPDR</sequence>
<keyword evidence="3" id="KW-1185">Reference proteome</keyword>
<name>L9ZJK4_NATA2</name>
<comment type="caution">
    <text evidence="2">The sequence shown here is derived from an EMBL/GenBank/DDBJ whole genome shotgun (WGS) entry which is preliminary data.</text>
</comment>
<feature type="compositionally biased region" description="Basic and acidic residues" evidence="1">
    <location>
        <begin position="116"/>
        <end position="143"/>
    </location>
</feature>
<accession>L9ZJK4</accession>
<evidence type="ECO:0000313" key="2">
    <source>
        <dbReference type="EMBL" id="ELY85353.1"/>
    </source>
</evidence>
<organism evidence="2 3">
    <name type="scientific">Natrinema altunense (strain JCM 12890 / CGMCC 1.3731 / AJ2)</name>
    <dbReference type="NCBI Taxonomy" id="1227494"/>
    <lineage>
        <taxon>Archaea</taxon>
        <taxon>Methanobacteriati</taxon>
        <taxon>Methanobacteriota</taxon>
        <taxon>Stenosarchaea group</taxon>
        <taxon>Halobacteria</taxon>
        <taxon>Halobacteriales</taxon>
        <taxon>Natrialbaceae</taxon>
        <taxon>Natrinema</taxon>
    </lineage>
</organism>
<feature type="region of interest" description="Disordered" evidence="1">
    <location>
        <begin position="110"/>
        <end position="188"/>
    </location>
</feature>
<evidence type="ECO:0000313" key="3">
    <source>
        <dbReference type="Proteomes" id="UP000011511"/>
    </source>
</evidence>
<dbReference type="EMBL" id="AOIK01000030">
    <property type="protein sequence ID" value="ELY85353.1"/>
    <property type="molecule type" value="Genomic_DNA"/>
</dbReference>
<feature type="region of interest" description="Disordered" evidence="1">
    <location>
        <begin position="1"/>
        <end position="59"/>
    </location>
</feature>
<dbReference type="AlphaFoldDB" id="L9ZJK4"/>
<evidence type="ECO:0000256" key="1">
    <source>
        <dbReference type="SAM" id="MobiDB-lite"/>
    </source>
</evidence>
<protein>
    <submittedName>
        <fullName evidence="2">Uncharacterized protein</fullName>
    </submittedName>
</protein>
<gene>
    <name evidence="2" type="ORF">C485_12623</name>
</gene>
<feature type="region of interest" description="Disordered" evidence="1">
    <location>
        <begin position="76"/>
        <end position="96"/>
    </location>
</feature>